<organism evidence="1 2">
    <name type="scientific">Aromatoleum diolicum</name>
    <dbReference type="NCBI Taxonomy" id="75796"/>
    <lineage>
        <taxon>Bacteria</taxon>
        <taxon>Pseudomonadati</taxon>
        <taxon>Pseudomonadota</taxon>
        <taxon>Betaproteobacteria</taxon>
        <taxon>Rhodocyclales</taxon>
        <taxon>Rhodocyclaceae</taxon>
        <taxon>Aromatoleum</taxon>
    </lineage>
</organism>
<accession>A0ABX1Q8R3</accession>
<name>A0ABX1Q8R3_9RHOO</name>
<reference evidence="1 2" key="1">
    <citation type="submission" date="2019-12" db="EMBL/GenBank/DDBJ databases">
        <title>Comparative genomics gives insights into the taxonomy of the Azoarcus-Aromatoleum group and reveals separate origins of nif in the plant-associated Azoarcus and non-plant-associated Aromatoleum sub-groups.</title>
        <authorList>
            <person name="Lafos M."/>
            <person name="Maluk M."/>
            <person name="Batista M."/>
            <person name="Junghare M."/>
            <person name="Carmona M."/>
            <person name="Faoro H."/>
            <person name="Cruz L.M."/>
            <person name="Battistoni F."/>
            <person name="De Souza E."/>
            <person name="Pedrosa F."/>
            <person name="Chen W.-M."/>
            <person name="Poole P.S."/>
            <person name="Dixon R.A."/>
            <person name="James E.K."/>
        </authorList>
    </citation>
    <scope>NUCLEOTIDE SEQUENCE [LARGE SCALE GENOMIC DNA]</scope>
    <source>
        <strain evidence="1 2">22Lin</strain>
    </source>
</reference>
<evidence type="ECO:0000313" key="1">
    <source>
        <dbReference type="EMBL" id="NMG73525.1"/>
    </source>
</evidence>
<dbReference type="RefSeq" id="WP_169258673.1">
    <property type="nucleotide sequence ID" value="NZ_WTVQ01000002.1"/>
</dbReference>
<evidence type="ECO:0008006" key="3">
    <source>
        <dbReference type="Google" id="ProtNLM"/>
    </source>
</evidence>
<dbReference type="Proteomes" id="UP000648984">
    <property type="component" value="Unassembled WGS sequence"/>
</dbReference>
<evidence type="ECO:0000313" key="2">
    <source>
        <dbReference type="Proteomes" id="UP000648984"/>
    </source>
</evidence>
<sequence length="102" mass="11407">MAYITGPVPERFERELTATPAEFERDLRKAWPAGVDAVSASHFRLHSGTTRLDIHIDARGIRRLGLFELPLLAARYEFCGGDETARRNLLTPLDRAMQRGGG</sequence>
<proteinExistence type="predicted"/>
<dbReference type="EMBL" id="WTVQ01000002">
    <property type="protein sequence ID" value="NMG73525.1"/>
    <property type="molecule type" value="Genomic_DNA"/>
</dbReference>
<comment type="caution">
    <text evidence="1">The sequence shown here is derived from an EMBL/GenBank/DDBJ whole genome shotgun (WGS) entry which is preliminary data.</text>
</comment>
<keyword evidence="2" id="KW-1185">Reference proteome</keyword>
<protein>
    <recommendedName>
        <fullName evidence="3">Polyhydroxyalkanoic acid system protein</fullName>
    </recommendedName>
</protein>
<gene>
    <name evidence="1" type="ORF">GPA25_02015</name>
</gene>